<dbReference type="EMBL" id="JH159153">
    <property type="protein sequence ID" value="EGZ20383.1"/>
    <property type="molecule type" value="Genomic_DNA"/>
</dbReference>
<proteinExistence type="predicted"/>
<sequence length="188" mass="21119">MVISCAIAFTGVVFLIKIESYKTTRDGWLKDFYDNYQLLKPGAVPSEAWEIHRRVDKAMHLLSAVSDPEFGFPSNDDSEDTAPTRLCFFLSVVFLIKIESYKTVKERTRDGWLKGFYDDYQLLKPGAVPSEAWEILNSASKVMHPLSAVSDPKFGFPRKGDYAEAQQDQEASNVLVGGSVTITNPNNR</sequence>
<dbReference type="GeneID" id="20645801"/>
<name>G4Z7I0_PHYSP</name>
<organism evidence="1 2">
    <name type="scientific">Phytophthora sojae (strain P6497)</name>
    <name type="common">Soybean stem and root rot agent</name>
    <name type="synonym">Phytophthora megasperma f. sp. glycines</name>
    <dbReference type="NCBI Taxonomy" id="1094619"/>
    <lineage>
        <taxon>Eukaryota</taxon>
        <taxon>Sar</taxon>
        <taxon>Stramenopiles</taxon>
        <taxon>Oomycota</taxon>
        <taxon>Peronosporomycetes</taxon>
        <taxon>Peronosporales</taxon>
        <taxon>Peronosporaceae</taxon>
        <taxon>Phytophthora</taxon>
    </lineage>
</organism>
<dbReference type="Proteomes" id="UP000002640">
    <property type="component" value="Unassembled WGS sequence"/>
</dbReference>
<evidence type="ECO:0000313" key="2">
    <source>
        <dbReference type="Proteomes" id="UP000002640"/>
    </source>
</evidence>
<dbReference type="AlphaFoldDB" id="G4Z7I0"/>
<dbReference type="RefSeq" id="XP_009523100.1">
    <property type="nucleotide sequence ID" value="XM_009524805.1"/>
</dbReference>
<gene>
    <name evidence="1" type="ORF">PHYSODRAFT_328501</name>
</gene>
<keyword evidence="2" id="KW-1185">Reference proteome</keyword>
<dbReference type="InParanoid" id="G4Z7I0"/>
<dbReference type="KEGG" id="psoj:PHYSODRAFT_328501"/>
<reference evidence="1 2" key="1">
    <citation type="journal article" date="2006" name="Science">
        <title>Phytophthora genome sequences uncover evolutionary origins and mechanisms of pathogenesis.</title>
        <authorList>
            <person name="Tyler B.M."/>
            <person name="Tripathy S."/>
            <person name="Zhang X."/>
            <person name="Dehal P."/>
            <person name="Jiang R.H."/>
            <person name="Aerts A."/>
            <person name="Arredondo F.D."/>
            <person name="Baxter L."/>
            <person name="Bensasson D."/>
            <person name="Beynon J.L."/>
            <person name="Chapman J."/>
            <person name="Damasceno C.M."/>
            <person name="Dorrance A.E."/>
            <person name="Dou D."/>
            <person name="Dickerman A.W."/>
            <person name="Dubchak I.L."/>
            <person name="Garbelotto M."/>
            <person name="Gijzen M."/>
            <person name="Gordon S.G."/>
            <person name="Govers F."/>
            <person name="Grunwald N.J."/>
            <person name="Huang W."/>
            <person name="Ivors K.L."/>
            <person name="Jones R.W."/>
            <person name="Kamoun S."/>
            <person name="Krampis K."/>
            <person name="Lamour K.H."/>
            <person name="Lee M.K."/>
            <person name="McDonald W.H."/>
            <person name="Medina M."/>
            <person name="Meijer H.J."/>
            <person name="Nordberg E.K."/>
            <person name="Maclean D.J."/>
            <person name="Ospina-Giraldo M.D."/>
            <person name="Morris P.F."/>
            <person name="Phuntumart V."/>
            <person name="Putnam N.H."/>
            <person name="Rash S."/>
            <person name="Rose J.K."/>
            <person name="Sakihama Y."/>
            <person name="Salamov A.A."/>
            <person name="Savidor A."/>
            <person name="Scheuring C.F."/>
            <person name="Smith B.M."/>
            <person name="Sobral B.W."/>
            <person name="Terry A."/>
            <person name="Torto-Alalibo T.A."/>
            <person name="Win J."/>
            <person name="Xu Z."/>
            <person name="Zhang H."/>
            <person name="Grigoriev I.V."/>
            <person name="Rokhsar D.S."/>
            <person name="Boore J.L."/>
        </authorList>
    </citation>
    <scope>NUCLEOTIDE SEQUENCE [LARGE SCALE GENOMIC DNA]</scope>
    <source>
        <strain evidence="1 2">P6497</strain>
    </source>
</reference>
<protein>
    <submittedName>
        <fullName evidence="1">Uncharacterized protein</fullName>
    </submittedName>
</protein>
<accession>G4Z7I0</accession>
<evidence type="ECO:0000313" key="1">
    <source>
        <dbReference type="EMBL" id="EGZ20383.1"/>
    </source>
</evidence>